<accession>A0ABX1TM80</accession>
<evidence type="ECO:0000313" key="2">
    <source>
        <dbReference type="EMBL" id="NMQ20483.1"/>
    </source>
</evidence>
<dbReference type="Proteomes" id="UP000760480">
    <property type="component" value="Unassembled WGS sequence"/>
</dbReference>
<dbReference type="SUPFAM" id="SSF53328">
    <property type="entry name" value="Formyltransferase"/>
    <property type="match status" value="1"/>
</dbReference>
<organism evidence="2 3">
    <name type="scientific">Candidatus Competibacter phosphatis</name>
    <dbReference type="NCBI Taxonomy" id="221280"/>
    <lineage>
        <taxon>Bacteria</taxon>
        <taxon>Pseudomonadati</taxon>
        <taxon>Pseudomonadota</taxon>
        <taxon>Gammaproteobacteria</taxon>
        <taxon>Candidatus Competibacteraceae</taxon>
        <taxon>Candidatus Competibacter</taxon>
    </lineage>
</organism>
<name>A0ABX1TM80_9GAMM</name>
<dbReference type="PANTHER" id="PTHR11138:SF5">
    <property type="entry name" value="METHIONYL-TRNA FORMYLTRANSFERASE, MITOCHONDRIAL"/>
    <property type="match status" value="1"/>
</dbReference>
<feature type="domain" description="Formyl transferase N-terminal" evidence="1">
    <location>
        <begin position="42"/>
        <end position="136"/>
    </location>
</feature>
<dbReference type="Pfam" id="PF00551">
    <property type="entry name" value="Formyl_trans_N"/>
    <property type="match status" value="1"/>
</dbReference>
<evidence type="ECO:0000313" key="3">
    <source>
        <dbReference type="Proteomes" id="UP000760480"/>
    </source>
</evidence>
<dbReference type="EMBL" id="SPMZ01000050">
    <property type="protein sequence ID" value="NMQ20483.1"/>
    <property type="molecule type" value="Genomic_DNA"/>
</dbReference>
<dbReference type="Gene3D" id="3.40.50.12230">
    <property type="match status" value="1"/>
</dbReference>
<dbReference type="InterPro" id="IPR002376">
    <property type="entry name" value="Formyl_transf_N"/>
</dbReference>
<gene>
    <name evidence="2" type="ORF">E4P82_15555</name>
</gene>
<dbReference type="RefSeq" id="WP_169249749.1">
    <property type="nucleotide sequence ID" value="NZ_SPMZ01000050.1"/>
</dbReference>
<reference evidence="2 3" key="1">
    <citation type="submission" date="2019-03" db="EMBL/GenBank/DDBJ databases">
        <title>Metabolic reconstructions from genomes of highly enriched 'Candidatus Accumulibacter' and 'Candidatus Competibacter' bioreactor populations.</title>
        <authorList>
            <person name="Annavajhala M.K."/>
            <person name="Welles L."/>
            <person name="Abbas B."/>
            <person name="Sorokin D."/>
            <person name="Park H."/>
            <person name="Van Loosdrecht M."/>
            <person name="Chandran K."/>
        </authorList>
    </citation>
    <scope>NUCLEOTIDE SEQUENCE [LARGE SCALE GENOMIC DNA]</scope>
    <source>
        <strain evidence="2 3">SBR_G</strain>
    </source>
</reference>
<keyword evidence="3" id="KW-1185">Reference proteome</keyword>
<evidence type="ECO:0000259" key="1">
    <source>
        <dbReference type="Pfam" id="PF00551"/>
    </source>
</evidence>
<comment type="caution">
    <text evidence="2">The sequence shown here is derived from an EMBL/GenBank/DDBJ whole genome shotgun (WGS) entry which is preliminary data.</text>
</comment>
<dbReference type="InterPro" id="IPR036477">
    <property type="entry name" value="Formyl_transf_N_sf"/>
</dbReference>
<dbReference type="PANTHER" id="PTHR11138">
    <property type="entry name" value="METHIONYL-TRNA FORMYLTRANSFERASE"/>
    <property type="match status" value="1"/>
</dbReference>
<proteinExistence type="predicted"/>
<sequence>MPIAASLVTRGLLKTAIIYFFNFKRPDYLFLEAKKRRIPYLDLKNRIDERLGAWLGALSADILVTYVAPLLPSEIFMIPTYGTINIHPSLLPKYRGAHPIMWMHLNMDQEGGVTIHRVDTGMDTGAILAQAAFHIPLGTHECVVERVAIDELGVPLLKKGS</sequence>
<protein>
    <recommendedName>
        <fullName evidence="1">Formyl transferase N-terminal domain-containing protein</fullName>
    </recommendedName>
</protein>